<dbReference type="SUPFAM" id="SSF160964">
    <property type="entry name" value="MalF N-terminal region-like"/>
    <property type="match status" value="1"/>
</dbReference>
<evidence type="ECO:0000256" key="6">
    <source>
        <dbReference type="ARBA" id="ARBA00023136"/>
    </source>
</evidence>
<dbReference type="PANTHER" id="PTHR30193:SF1">
    <property type="entry name" value="ABC TRANSPORTER PERMEASE PROTEIN YESP-RELATED"/>
    <property type="match status" value="1"/>
</dbReference>
<organism evidence="9 10">
    <name type="scientific">Ruthenibacterium intestinale</name>
    <dbReference type="NCBI Taxonomy" id="3133163"/>
    <lineage>
        <taxon>Bacteria</taxon>
        <taxon>Bacillati</taxon>
        <taxon>Bacillota</taxon>
        <taxon>Clostridia</taxon>
        <taxon>Eubacteriales</taxon>
        <taxon>Oscillospiraceae</taxon>
        <taxon>Ruthenibacterium</taxon>
    </lineage>
</organism>
<dbReference type="InterPro" id="IPR000515">
    <property type="entry name" value="MetI-like"/>
</dbReference>
<dbReference type="Pfam" id="PF00528">
    <property type="entry name" value="BPD_transp_1"/>
    <property type="match status" value="1"/>
</dbReference>
<dbReference type="InterPro" id="IPR035906">
    <property type="entry name" value="MetI-like_sf"/>
</dbReference>
<keyword evidence="3" id="KW-1003">Cell membrane</keyword>
<comment type="caution">
    <text evidence="9">The sequence shown here is derived from an EMBL/GenBank/DDBJ whole genome shotgun (WGS) entry which is preliminary data.</text>
</comment>
<keyword evidence="10" id="KW-1185">Reference proteome</keyword>
<reference evidence="9 10" key="1">
    <citation type="submission" date="2024-03" db="EMBL/GenBank/DDBJ databases">
        <title>Human intestinal bacterial collection.</title>
        <authorList>
            <person name="Pauvert C."/>
            <person name="Hitch T.C.A."/>
            <person name="Clavel T."/>
        </authorList>
    </citation>
    <scope>NUCLEOTIDE SEQUENCE [LARGE SCALE GENOMIC DNA]</scope>
    <source>
        <strain evidence="9 10">CLA-JM-H11</strain>
    </source>
</reference>
<keyword evidence="6 7" id="KW-0472">Membrane</keyword>
<sequence>MENLGKTKVKRKWSRSERRFFWTGLLFVSPWLIGFLAFNIYPICSAIYYSFTDFSVFSAPNWIGLKNYIDLMHDDLFWQSLGNTVYMCLVGLPLNLIAALGLAMLLHQKLKGRPVFRTIFYLPTVVPVVASVMLFMWILNPEYGLINMFLGLFGITGPSWLSDPRYTKLALVMMDIWRCGGTMIIFLSALESVPQTFYEAADIDGANAWTKFRKITVPCIAPTIQFNLIIGLINTFQYFTQALVLGRLSPSYVTSFGGPENSVMFYSLYLYTKGFANLRMGYASAMALILFVVVMIVSFFTLRFRSVYKELHADRETGC</sequence>
<dbReference type="PROSITE" id="PS50928">
    <property type="entry name" value="ABC_TM1"/>
    <property type="match status" value="1"/>
</dbReference>
<feature type="transmembrane region" description="Helical" evidence="7">
    <location>
        <begin position="20"/>
        <end position="51"/>
    </location>
</feature>
<keyword evidence="5 7" id="KW-1133">Transmembrane helix</keyword>
<gene>
    <name evidence="9" type="ORF">WMO24_15200</name>
</gene>
<evidence type="ECO:0000313" key="10">
    <source>
        <dbReference type="Proteomes" id="UP001477672"/>
    </source>
</evidence>
<name>A0ABV1GJ08_9FIRM</name>
<dbReference type="CDD" id="cd06261">
    <property type="entry name" value="TM_PBP2"/>
    <property type="match status" value="1"/>
</dbReference>
<feature type="transmembrane region" description="Helical" evidence="7">
    <location>
        <begin position="84"/>
        <end position="106"/>
    </location>
</feature>
<dbReference type="EMBL" id="JBBMFA010000115">
    <property type="protein sequence ID" value="MEQ2521763.1"/>
    <property type="molecule type" value="Genomic_DNA"/>
</dbReference>
<comment type="subcellular location">
    <subcellularLocation>
        <location evidence="1 7">Cell membrane</location>
        <topology evidence="1 7">Multi-pass membrane protein</topology>
    </subcellularLocation>
</comment>
<protein>
    <submittedName>
        <fullName evidence="9">Sugar ABC transporter permease</fullName>
    </submittedName>
</protein>
<feature type="domain" description="ABC transmembrane type-1" evidence="8">
    <location>
        <begin position="81"/>
        <end position="301"/>
    </location>
</feature>
<evidence type="ECO:0000313" key="9">
    <source>
        <dbReference type="EMBL" id="MEQ2521763.1"/>
    </source>
</evidence>
<accession>A0ABV1GJ08</accession>
<feature type="transmembrane region" description="Helical" evidence="7">
    <location>
        <begin position="145"/>
        <end position="162"/>
    </location>
</feature>
<evidence type="ECO:0000256" key="2">
    <source>
        <dbReference type="ARBA" id="ARBA00022448"/>
    </source>
</evidence>
<evidence type="ECO:0000256" key="3">
    <source>
        <dbReference type="ARBA" id="ARBA00022475"/>
    </source>
</evidence>
<evidence type="ECO:0000259" key="8">
    <source>
        <dbReference type="PROSITE" id="PS50928"/>
    </source>
</evidence>
<dbReference type="Gene3D" id="1.10.3720.10">
    <property type="entry name" value="MetI-like"/>
    <property type="match status" value="1"/>
</dbReference>
<evidence type="ECO:0000256" key="5">
    <source>
        <dbReference type="ARBA" id="ARBA00022989"/>
    </source>
</evidence>
<dbReference type="InterPro" id="IPR051393">
    <property type="entry name" value="ABC_transporter_permease"/>
</dbReference>
<proteinExistence type="inferred from homology"/>
<keyword evidence="4 7" id="KW-0812">Transmembrane</keyword>
<evidence type="ECO:0000256" key="4">
    <source>
        <dbReference type="ARBA" id="ARBA00022692"/>
    </source>
</evidence>
<keyword evidence="2 7" id="KW-0813">Transport</keyword>
<feature type="transmembrane region" description="Helical" evidence="7">
    <location>
        <begin position="280"/>
        <end position="302"/>
    </location>
</feature>
<dbReference type="SUPFAM" id="SSF161098">
    <property type="entry name" value="MetI-like"/>
    <property type="match status" value="1"/>
</dbReference>
<dbReference type="Proteomes" id="UP001477672">
    <property type="component" value="Unassembled WGS sequence"/>
</dbReference>
<feature type="transmembrane region" description="Helical" evidence="7">
    <location>
        <begin position="118"/>
        <end position="139"/>
    </location>
</feature>
<evidence type="ECO:0000256" key="1">
    <source>
        <dbReference type="ARBA" id="ARBA00004651"/>
    </source>
</evidence>
<dbReference type="PANTHER" id="PTHR30193">
    <property type="entry name" value="ABC TRANSPORTER PERMEASE PROTEIN"/>
    <property type="match status" value="1"/>
</dbReference>
<dbReference type="RefSeq" id="WP_349217234.1">
    <property type="nucleotide sequence ID" value="NZ_JBBMFA010000115.1"/>
</dbReference>
<comment type="similarity">
    <text evidence="7">Belongs to the binding-protein-dependent transport system permease family.</text>
</comment>
<evidence type="ECO:0000256" key="7">
    <source>
        <dbReference type="RuleBase" id="RU363032"/>
    </source>
</evidence>